<dbReference type="InterPro" id="IPR011152">
    <property type="entry name" value="Pesterase_MJ0912"/>
</dbReference>
<dbReference type="InterPro" id="IPR050126">
    <property type="entry name" value="Ap4A_hydrolase"/>
</dbReference>
<name>A0A0P6XVY7_9CHLR</name>
<protein>
    <recommendedName>
        <fullName evidence="2">Calcineurin-like phosphoesterase domain-containing protein</fullName>
    </recommendedName>
</protein>
<dbReference type="CDD" id="cd00838">
    <property type="entry name" value="MPP_superfamily"/>
    <property type="match status" value="1"/>
</dbReference>
<dbReference type="Pfam" id="PF12850">
    <property type="entry name" value="Metallophos_2"/>
    <property type="match status" value="1"/>
</dbReference>
<proteinExistence type="inferred from homology"/>
<feature type="domain" description="Calcineurin-like phosphoesterase" evidence="2">
    <location>
        <begin position="1"/>
        <end position="212"/>
    </location>
</feature>
<dbReference type="SUPFAM" id="SSF56300">
    <property type="entry name" value="Metallo-dependent phosphatases"/>
    <property type="match status" value="1"/>
</dbReference>
<evidence type="ECO:0000313" key="3">
    <source>
        <dbReference type="EMBL" id="KPL87822.1"/>
    </source>
</evidence>
<evidence type="ECO:0000313" key="4">
    <source>
        <dbReference type="Proteomes" id="UP000050502"/>
    </source>
</evidence>
<dbReference type="InterPro" id="IPR024654">
    <property type="entry name" value="Calcineurin-like_PHP_lpxH"/>
</dbReference>
<sequence>MRHLIISDIHANLVALETVLEQAKQYGYDDVWCLGDIVGYGPNPNECVELVREHAVYSLAGNHDWAALGRIDISDFNPDARYAVEWTRAQLTPESVEYLQSLPPRIDDVADVFTLAHGSPRHPVWEYIIYPATAAENFEHFDTPFCLVGHTHQPVIFRKDPDDDYVQALLPALQQPLPIASAAKQGVRLIINPGSVGQPRDGDARSSFVIYDDETGALTYYRLPYNIGETQSRMQAAGLPERLIMRLEFGW</sequence>
<dbReference type="EMBL" id="LGKN01000005">
    <property type="protein sequence ID" value="KPL87822.1"/>
    <property type="molecule type" value="Genomic_DNA"/>
</dbReference>
<dbReference type="GO" id="GO:0005737">
    <property type="term" value="C:cytoplasm"/>
    <property type="evidence" value="ECO:0007669"/>
    <property type="project" value="TreeGrafter"/>
</dbReference>
<dbReference type="PANTHER" id="PTHR42850:SF2">
    <property type="entry name" value="BLL5683 PROTEIN"/>
    <property type="match status" value="1"/>
</dbReference>
<evidence type="ECO:0000256" key="1">
    <source>
        <dbReference type="ARBA" id="ARBA00008950"/>
    </source>
</evidence>
<dbReference type="PIRSF" id="PIRSF000883">
    <property type="entry name" value="Pesterase_MJ0912"/>
    <property type="match status" value="1"/>
</dbReference>
<evidence type="ECO:0000259" key="2">
    <source>
        <dbReference type="Pfam" id="PF12850"/>
    </source>
</evidence>
<comment type="caution">
    <text evidence="3">The sequence shown here is derived from an EMBL/GenBank/DDBJ whole genome shotgun (WGS) entry which is preliminary data.</text>
</comment>
<reference evidence="3 4" key="1">
    <citation type="submission" date="2015-07" db="EMBL/GenBank/DDBJ databases">
        <title>Whole genome sequence of Ardenticatena maritima DSM 23922.</title>
        <authorList>
            <person name="Hemp J."/>
            <person name="Ward L.M."/>
            <person name="Pace L.A."/>
            <person name="Fischer W.W."/>
        </authorList>
    </citation>
    <scope>NUCLEOTIDE SEQUENCE [LARGE SCALE GENOMIC DNA]</scope>
    <source>
        <strain evidence="3 4">110S</strain>
    </source>
</reference>
<dbReference type="OrthoDB" id="9800565at2"/>
<accession>A0A0P6XVY7</accession>
<comment type="similarity">
    <text evidence="1">Belongs to the metallophosphoesterase superfamily. YfcE family.</text>
</comment>
<dbReference type="Gene3D" id="3.60.21.10">
    <property type="match status" value="1"/>
</dbReference>
<dbReference type="AlphaFoldDB" id="A0A0P6XVY7"/>
<dbReference type="Proteomes" id="UP000050502">
    <property type="component" value="Unassembled WGS sequence"/>
</dbReference>
<gene>
    <name evidence="3" type="ORF">SE16_09705</name>
</gene>
<dbReference type="GO" id="GO:0016791">
    <property type="term" value="F:phosphatase activity"/>
    <property type="evidence" value="ECO:0007669"/>
    <property type="project" value="TreeGrafter"/>
</dbReference>
<dbReference type="InterPro" id="IPR029052">
    <property type="entry name" value="Metallo-depent_PP-like"/>
</dbReference>
<dbReference type="PANTHER" id="PTHR42850">
    <property type="entry name" value="METALLOPHOSPHOESTERASE"/>
    <property type="match status" value="1"/>
</dbReference>
<dbReference type="RefSeq" id="WP_054491951.1">
    <property type="nucleotide sequence ID" value="NZ_BBZA01000027.1"/>
</dbReference>
<organism evidence="3 4">
    <name type="scientific">Ardenticatena maritima</name>
    <dbReference type="NCBI Taxonomy" id="872965"/>
    <lineage>
        <taxon>Bacteria</taxon>
        <taxon>Bacillati</taxon>
        <taxon>Chloroflexota</taxon>
        <taxon>Ardenticatenia</taxon>
        <taxon>Ardenticatenales</taxon>
        <taxon>Ardenticatenaceae</taxon>
        <taxon>Ardenticatena</taxon>
    </lineage>
</organism>